<evidence type="ECO:0000256" key="2">
    <source>
        <dbReference type="SAM" id="Phobius"/>
    </source>
</evidence>
<proteinExistence type="predicted"/>
<keyword evidence="2" id="KW-0812">Transmembrane</keyword>
<organism evidence="3 4">
    <name type="scientific">Nostoc parmelioides FACHB-3921</name>
    <dbReference type="NCBI Taxonomy" id="2692909"/>
    <lineage>
        <taxon>Bacteria</taxon>
        <taxon>Bacillati</taxon>
        <taxon>Cyanobacteriota</taxon>
        <taxon>Cyanophyceae</taxon>
        <taxon>Nostocales</taxon>
        <taxon>Nostocaceae</taxon>
        <taxon>Nostoc</taxon>
    </lineage>
</organism>
<feature type="compositionally biased region" description="Low complexity" evidence="1">
    <location>
        <begin position="24"/>
        <end position="33"/>
    </location>
</feature>
<evidence type="ECO:0000313" key="4">
    <source>
        <dbReference type="Proteomes" id="UP000621307"/>
    </source>
</evidence>
<feature type="region of interest" description="Disordered" evidence="1">
    <location>
        <begin position="1"/>
        <end position="46"/>
    </location>
</feature>
<dbReference type="EMBL" id="JACJQL010000072">
    <property type="protein sequence ID" value="MBD2254968.1"/>
    <property type="molecule type" value="Genomic_DNA"/>
</dbReference>
<evidence type="ECO:0000256" key="1">
    <source>
        <dbReference type="SAM" id="MobiDB-lite"/>
    </source>
</evidence>
<dbReference type="Proteomes" id="UP000621307">
    <property type="component" value="Unassembled WGS sequence"/>
</dbReference>
<reference evidence="3 4" key="1">
    <citation type="journal article" date="2020" name="ISME J.">
        <title>Comparative genomics reveals insights into cyanobacterial evolution and habitat adaptation.</title>
        <authorList>
            <person name="Chen M.Y."/>
            <person name="Teng W.K."/>
            <person name="Zhao L."/>
            <person name="Hu C.X."/>
            <person name="Zhou Y.K."/>
            <person name="Han B.P."/>
            <person name="Song L.R."/>
            <person name="Shu W.S."/>
        </authorList>
    </citation>
    <scope>NUCLEOTIDE SEQUENCE [LARGE SCALE GENOMIC DNA]</scope>
    <source>
        <strain evidence="3 4">FACHB-3921</strain>
    </source>
</reference>
<feature type="transmembrane region" description="Helical" evidence="2">
    <location>
        <begin position="68"/>
        <end position="91"/>
    </location>
</feature>
<keyword evidence="2" id="KW-1133">Transmembrane helix</keyword>
<accession>A0ABR8BLI7</accession>
<keyword evidence="2" id="KW-0472">Membrane</keyword>
<dbReference type="RefSeq" id="WP_190571529.1">
    <property type="nucleotide sequence ID" value="NZ_JACJQL010000072.1"/>
</dbReference>
<evidence type="ECO:0000313" key="3">
    <source>
        <dbReference type="EMBL" id="MBD2254968.1"/>
    </source>
</evidence>
<keyword evidence="4" id="KW-1185">Reference proteome</keyword>
<protein>
    <submittedName>
        <fullName evidence="3">Uncharacterized protein</fullName>
    </submittedName>
</protein>
<comment type="caution">
    <text evidence="3">The sequence shown here is derived from an EMBL/GenBank/DDBJ whole genome shotgun (WGS) entry which is preliminary data.</text>
</comment>
<gene>
    <name evidence="3" type="ORF">H6G14_27470</name>
</gene>
<name>A0ABR8BLI7_9NOSO</name>
<sequence>MLVKRQPEQTNVSPFSYEGLATNQQPKQAQQPQQPAPIPETSKGRGLRRAGNACEIIAGSCLNSGVIFTFHLIGVHPVGFVLALGVSHFYLSATASGEGKDRFATNVMTGASASLSLLCALSEPIAEWYEAQVSNTIAADVRRELYEPKQANDSGLMTFGAIAFGLVILFLFFGGKRK</sequence>
<feature type="transmembrane region" description="Helical" evidence="2">
    <location>
        <begin position="155"/>
        <end position="173"/>
    </location>
</feature>